<feature type="compositionally biased region" description="Basic and acidic residues" evidence="2">
    <location>
        <begin position="1"/>
        <end position="12"/>
    </location>
</feature>
<protein>
    <submittedName>
        <fullName evidence="4">Pilus assembly protein CpaF</fullName>
    </submittedName>
</protein>
<dbReference type="Proteomes" id="UP000199245">
    <property type="component" value="Unassembled WGS sequence"/>
</dbReference>
<dbReference type="GO" id="GO:0016887">
    <property type="term" value="F:ATP hydrolysis activity"/>
    <property type="evidence" value="ECO:0007669"/>
    <property type="project" value="InterPro"/>
</dbReference>
<dbReference type="RefSeq" id="WP_057017081.1">
    <property type="nucleotide sequence ID" value="NZ_FMZW01000079.1"/>
</dbReference>
<evidence type="ECO:0000313" key="4">
    <source>
        <dbReference type="EMBL" id="SDF85412.1"/>
    </source>
</evidence>
<organism evidence="4 5">
    <name type="scientific">Bradyrhizobium brasilense</name>
    <dbReference type="NCBI Taxonomy" id="1419277"/>
    <lineage>
        <taxon>Bacteria</taxon>
        <taxon>Pseudomonadati</taxon>
        <taxon>Pseudomonadota</taxon>
        <taxon>Alphaproteobacteria</taxon>
        <taxon>Hyphomicrobiales</taxon>
        <taxon>Nitrobacteraceae</taxon>
        <taxon>Bradyrhizobium</taxon>
    </lineage>
</organism>
<dbReference type="PANTHER" id="PTHR30486">
    <property type="entry name" value="TWITCHING MOTILITY PROTEIN PILT"/>
    <property type="match status" value="1"/>
</dbReference>
<evidence type="ECO:0000313" key="5">
    <source>
        <dbReference type="Proteomes" id="UP000199245"/>
    </source>
</evidence>
<sequence length="481" mass="52875">MKKFGRRADEMPVRMPAAVPDAPAAAPSARPVPPPLPPAESSVASPASSLFASAPKHEEPATHHPVMSASLRERVIEQIEPSVAATVPRDVLRRQIEEIIHGIANQERLELSGREQLFLAEEIADDMTGYGPLRPLLLDETINDIMINGPSNVYVERAGKLERVAVRFRDNDHIASVAQKIASQVGRRVDESSPMVDCRLPDGSRVNIILPPLAIHSPCISIRKFPNRRLNIAGMIENGSMTAALGQLLEIASRCRLNVLVSGGTGSGKTTLLNALSQFIDHSERIVTIEDAAELQLQQPHVISLETRPASLEGTGQVTQRDLLWNALRMRPDRIVVGEVRGAEAFDMLQAMNTGHDGSISTVHANSTRDALTRVENMVQMGQVNLPSRAIRSQIVAALDLIVQVERMRDGQRRIVQISEVIGLEGEVITTNDIALFEYKDEDVQGRISGTYRSTNAVPKFKSRLVYYGLDRAWAEAMRHI</sequence>
<feature type="domain" description="Bacterial type II secretion system protein E" evidence="3">
    <location>
        <begin position="129"/>
        <end position="403"/>
    </location>
</feature>
<dbReference type="EMBL" id="FMZW01000079">
    <property type="protein sequence ID" value="SDF85412.1"/>
    <property type="molecule type" value="Genomic_DNA"/>
</dbReference>
<name>A0A1G7PGD1_9BRAD</name>
<dbReference type="InterPro" id="IPR050921">
    <property type="entry name" value="T4SS_GSP_E_ATPase"/>
</dbReference>
<gene>
    <name evidence="4" type="ORF">SAMN05216337_107916</name>
</gene>
<comment type="similarity">
    <text evidence="1">Belongs to the GSP E family.</text>
</comment>
<evidence type="ECO:0000259" key="3">
    <source>
        <dbReference type="Pfam" id="PF00437"/>
    </source>
</evidence>
<dbReference type="Gene3D" id="3.40.50.300">
    <property type="entry name" value="P-loop containing nucleotide triphosphate hydrolases"/>
    <property type="match status" value="1"/>
</dbReference>
<dbReference type="InterPro" id="IPR027417">
    <property type="entry name" value="P-loop_NTPase"/>
</dbReference>
<feature type="region of interest" description="Disordered" evidence="2">
    <location>
        <begin position="1"/>
        <end position="67"/>
    </location>
</feature>
<dbReference type="CDD" id="cd01130">
    <property type="entry name" value="VirB11-like_ATPase"/>
    <property type="match status" value="1"/>
</dbReference>
<feature type="compositionally biased region" description="Low complexity" evidence="2">
    <location>
        <begin position="39"/>
        <end position="54"/>
    </location>
</feature>
<dbReference type="FunFam" id="3.30.450.380:FF:000003">
    <property type="entry name" value="Pilus assembly protein CpaF"/>
    <property type="match status" value="1"/>
</dbReference>
<dbReference type="PANTHER" id="PTHR30486:SF15">
    <property type="entry name" value="TYPE II_IV SECRETION SYSTEM ATPASE"/>
    <property type="match status" value="1"/>
</dbReference>
<dbReference type="AlphaFoldDB" id="A0A1G7PGD1"/>
<dbReference type="SUPFAM" id="SSF52540">
    <property type="entry name" value="P-loop containing nucleoside triphosphate hydrolases"/>
    <property type="match status" value="1"/>
</dbReference>
<dbReference type="InterPro" id="IPR001482">
    <property type="entry name" value="T2SS/T4SS_dom"/>
</dbReference>
<feature type="compositionally biased region" description="Low complexity" evidence="2">
    <location>
        <begin position="16"/>
        <end position="29"/>
    </location>
</feature>
<reference evidence="4 5" key="1">
    <citation type="submission" date="2016-10" db="EMBL/GenBank/DDBJ databases">
        <authorList>
            <person name="de Groot N.N."/>
        </authorList>
    </citation>
    <scope>NUCLEOTIDE SEQUENCE [LARGE SCALE GENOMIC DNA]</scope>
    <source>
        <strain evidence="4 5">R5</strain>
    </source>
</reference>
<evidence type="ECO:0000256" key="1">
    <source>
        <dbReference type="ARBA" id="ARBA00006611"/>
    </source>
</evidence>
<evidence type="ECO:0000256" key="2">
    <source>
        <dbReference type="SAM" id="MobiDB-lite"/>
    </source>
</evidence>
<accession>A0A1G7PGD1</accession>
<proteinExistence type="inferred from homology"/>
<dbReference type="Pfam" id="PF00437">
    <property type="entry name" value="T2SSE"/>
    <property type="match status" value="1"/>
</dbReference>
<dbReference type="Gene3D" id="3.30.450.380">
    <property type="match status" value="1"/>
</dbReference>